<dbReference type="AlphaFoldDB" id="A0A917D2A8"/>
<dbReference type="RefSeq" id="WP_189031213.1">
    <property type="nucleotide sequence ID" value="NZ_BMKR01000041.1"/>
</dbReference>
<dbReference type="EMBL" id="BMKR01000041">
    <property type="protein sequence ID" value="GGG06606.1"/>
    <property type="molecule type" value="Genomic_DNA"/>
</dbReference>
<name>A0A917D2A8_9BACL</name>
<dbReference type="Proteomes" id="UP000637643">
    <property type="component" value="Unassembled WGS sequence"/>
</dbReference>
<feature type="compositionally biased region" description="Polar residues" evidence="1">
    <location>
        <begin position="447"/>
        <end position="460"/>
    </location>
</feature>
<sequence>MDKWINNNTFTKILAIALGIVLWAMVHADTDPVSSTTVRLDTKIIENVQIEVTGLDEEKYVLQSKDADSVRMEVRGNNSDLTFKLSDAYRVTLDLSKVEPGDNTLPLNYFLPNGVTLESMTPSEVNVHVELRNTKAFPVTVNTSGAPAEGYQVGTPVIEPETAKVTLADSELSRVVKVQGTIELDGENETFTEKKIKLYAYDKNGKEIKDAVIDPSSVSAEIPITLPNKSVPLDIGFTGKLPDSLVLSGVTPELENIVVYGSKQSLEALSSYQATVDLGSIDTAGTRQLEVELTPPAGTQKVEPGKVSVSISTSEVVQRTFDNIPIRVEGAGSGLEAVITDPPGQTVSLTLSGAATLLDPLDPGSLSVVADVDNLKAGTHQVRLKVSLPRFLSLNQTEQSLTVTVELKSKTAPPATEAPEAGVTGSVPTPEPSAEPVSGEEDVTEEIPTSSPEPSATATPVPTLLPEATPENTDAISGSEGTGNAGNVGGTANTGNNGTNGNAGTGGGT</sequence>
<proteinExistence type="predicted"/>
<reference evidence="2" key="2">
    <citation type="submission" date="2020-09" db="EMBL/GenBank/DDBJ databases">
        <authorList>
            <person name="Sun Q."/>
            <person name="Zhou Y."/>
        </authorList>
    </citation>
    <scope>NUCLEOTIDE SEQUENCE</scope>
    <source>
        <strain evidence="2">CGMCC 1.16134</strain>
    </source>
</reference>
<gene>
    <name evidence="2" type="ORF">GCM10010912_59050</name>
</gene>
<evidence type="ECO:0000256" key="1">
    <source>
        <dbReference type="SAM" id="MobiDB-lite"/>
    </source>
</evidence>
<feature type="compositionally biased region" description="Gly residues" evidence="1">
    <location>
        <begin position="480"/>
        <end position="489"/>
    </location>
</feature>
<evidence type="ECO:0008006" key="4">
    <source>
        <dbReference type="Google" id="ProtNLM"/>
    </source>
</evidence>
<evidence type="ECO:0000313" key="3">
    <source>
        <dbReference type="Proteomes" id="UP000637643"/>
    </source>
</evidence>
<dbReference type="InterPro" id="IPR012505">
    <property type="entry name" value="YbbR"/>
</dbReference>
<accession>A0A917D2A8</accession>
<evidence type="ECO:0000313" key="2">
    <source>
        <dbReference type="EMBL" id="GGG06606.1"/>
    </source>
</evidence>
<dbReference type="Pfam" id="PF07949">
    <property type="entry name" value="YbbR"/>
    <property type="match status" value="3"/>
</dbReference>
<feature type="region of interest" description="Disordered" evidence="1">
    <location>
        <begin position="408"/>
        <end position="509"/>
    </location>
</feature>
<protein>
    <recommendedName>
        <fullName evidence="4">YbbR-like domain-containing protein</fullName>
    </recommendedName>
</protein>
<dbReference type="PANTHER" id="PTHR37804:SF1">
    <property type="entry name" value="CDAA REGULATORY PROTEIN CDAR"/>
    <property type="match status" value="1"/>
</dbReference>
<dbReference type="Gene3D" id="2.170.120.40">
    <property type="entry name" value="YbbR-like domain"/>
    <property type="match status" value="2"/>
</dbReference>
<dbReference type="PANTHER" id="PTHR37804">
    <property type="entry name" value="CDAA REGULATORY PROTEIN CDAR"/>
    <property type="match status" value="1"/>
</dbReference>
<feature type="compositionally biased region" description="Low complexity" evidence="1">
    <location>
        <begin position="490"/>
        <end position="500"/>
    </location>
</feature>
<dbReference type="InterPro" id="IPR053154">
    <property type="entry name" value="c-di-AMP_regulator"/>
</dbReference>
<comment type="caution">
    <text evidence="2">The sequence shown here is derived from an EMBL/GenBank/DDBJ whole genome shotgun (WGS) entry which is preliminary data.</text>
</comment>
<feature type="compositionally biased region" description="Low complexity" evidence="1">
    <location>
        <begin position="411"/>
        <end position="421"/>
    </location>
</feature>
<keyword evidence="3" id="KW-1185">Reference proteome</keyword>
<dbReference type="Gene3D" id="2.170.120.30">
    <property type="match status" value="2"/>
</dbReference>
<reference evidence="2" key="1">
    <citation type="journal article" date="2014" name="Int. J. Syst. Evol. Microbiol.">
        <title>Complete genome sequence of Corynebacterium casei LMG S-19264T (=DSM 44701T), isolated from a smear-ripened cheese.</title>
        <authorList>
            <consortium name="US DOE Joint Genome Institute (JGI-PGF)"/>
            <person name="Walter F."/>
            <person name="Albersmeier A."/>
            <person name="Kalinowski J."/>
            <person name="Ruckert C."/>
        </authorList>
    </citation>
    <scope>NUCLEOTIDE SEQUENCE</scope>
    <source>
        <strain evidence="2">CGMCC 1.16134</strain>
    </source>
</reference>
<organism evidence="2 3">
    <name type="scientific">Paenibacillus albidus</name>
    <dbReference type="NCBI Taxonomy" id="2041023"/>
    <lineage>
        <taxon>Bacteria</taxon>
        <taxon>Bacillati</taxon>
        <taxon>Bacillota</taxon>
        <taxon>Bacilli</taxon>
        <taxon>Bacillales</taxon>
        <taxon>Paenibacillaceae</taxon>
        <taxon>Paenibacillus</taxon>
    </lineage>
</organism>